<feature type="transmembrane region" description="Helical" evidence="1">
    <location>
        <begin position="96"/>
        <end position="117"/>
    </location>
</feature>
<dbReference type="Proteomes" id="UP000473574">
    <property type="component" value="Unassembled WGS sequence"/>
</dbReference>
<dbReference type="AlphaFoldDB" id="A0A6M0S2Y7"/>
<feature type="transmembrane region" description="Helical" evidence="1">
    <location>
        <begin position="60"/>
        <end position="84"/>
    </location>
</feature>
<dbReference type="EMBL" id="QZCE01000002">
    <property type="protein sequence ID" value="NEZ62859.1"/>
    <property type="molecule type" value="Genomic_DNA"/>
</dbReference>
<dbReference type="PANTHER" id="PTHR36716">
    <property type="entry name" value="F3H9.20 PROTEIN"/>
    <property type="match status" value="1"/>
</dbReference>
<name>A0A6M0S2Y7_9CYAN</name>
<sequence>MVTAPSDTSLETYEGQFGPFVITADDRREVMIYRCGLAIAAFSFALGVMLLRLGNGSTGLLWTISGCYLTMWLGLGISLWFIHIYLKPLHQALQGLWLAGGLASLGIAIGVPGPLALTAYEQPLSILGIGFTFAAMTGIFIKEAFCFNRLETKFLVPLVPSLLLTHMAQAMPSHIGQGLLIAWAVLFVIFALRKLMQPIPPDIGDKSVFEHLKQKRQANI</sequence>
<protein>
    <recommendedName>
        <fullName evidence="4">Integral membrane protein</fullName>
    </recommendedName>
</protein>
<keyword evidence="1" id="KW-0472">Membrane</keyword>
<feature type="transmembrane region" description="Helical" evidence="1">
    <location>
        <begin position="35"/>
        <end position="54"/>
    </location>
</feature>
<accession>A0A6M0S2Y7</accession>
<evidence type="ECO:0008006" key="4">
    <source>
        <dbReference type="Google" id="ProtNLM"/>
    </source>
</evidence>
<proteinExistence type="predicted"/>
<keyword evidence="1" id="KW-1133">Transmembrane helix</keyword>
<feature type="transmembrane region" description="Helical" evidence="1">
    <location>
        <begin position="123"/>
        <end position="141"/>
    </location>
</feature>
<dbReference type="Pfam" id="PF10063">
    <property type="entry name" value="DUF2301"/>
    <property type="match status" value="1"/>
</dbReference>
<evidence type="ECO:0000256" key="1">
    <source>
        <dbReference type="SAM" id="Phobius"/>
    </source>
</evidence>
<feature type="transmembrane region" description="Helical" evidence="1">
    <location>
        <begin position="175"/>
        <end position="192"/>
    </location>
</feature>
<dbReference type="RefSeq" id="WP_163661834.1">
    <property type="nucleotide sequence ID" value="NZ_QZCE01000002.1"/>
</dbReference>
<comment type="caution">
    <text evidence="2">The sequence shown here is derived from an EMBL/GenBank/DDBJ whole genome shotgun (WGS) entry which is preliminary data.</text>
</comment>
<reference evidence="2 3" key="1">
    <citation type="journal article" date="2020" name="Microb. Ecol.">
        <title>Ecogenomics of the Marine Benthic Filamentous Cyanobacterium Adonisia.</title>
        <authorList>
            <person name="Walter J.M."/>
            <person name="Coutinho F.H."/>
            <person name="Leomil L."/>
            <person name="Hargreaves P.I."/>
            <person name="Campeao M.E."/>
            <person name="Vieira V.V."/>
            <person name="Silva B.S."/>
            <person name="Fistarol G.O."/>
            <person name="Salomon P.S."/>
            <person name="Sawabe T."/>
            <person name="Mino S."/>
            <person name="Hosokawa M."/>
            <person name="Miyashita H."/>
            <person name="Maruyama F."/>
            <person name="van Verk M.C."/>
            <person name="Dutilh B.E."/>
            <person name="Thompson C.C."/>
            <person name="Thompson F.L."/>
        </authorList>
    </citation>
    <scope>NUCLEOTIDE SEQUENCE [LARGE SCALE GENOMIC DNA]</scope>
    <source>
        <strain evidence="2 3">CCMR0082</strain>
    </source>
</reference>
<evidence type="ECO:0000313" key="2">
    <source>
        <dbReference type="EMBL" id="NEZ62859.1"/>
    </source>
</evidence>
<dbReference type="InterPro" id="IPR019275">
    <property type="entry name" value="DUF2301"/>
</dbReference>
<dbReference type="PANTHER" id="PTHR36716:SF2">
    <property type="entry name" value="F3H9.20 PROTEIN"/>
    <property type="match status" value="1"/>
</dbReference>
<keyword evidence="1" id="KW-0812">Transmembrane</keyword>
<gene>
    <name evidence="2" type="ORF">D0962_08700</name>
</gene>
<organism evidence="2 3">
    <name type="scientific">Adonisia turfae CCMR0082</name>
    <dbReference type="NCBI Taxonomy" id="2304604"/>
    <lineage>
        <taxon>Bacteria</taxon>
        <taxon>Bacillati</taxon>
        <taxon>Cyanobacteriota</taxon>
        <taxon>Adonisia</taxon>
        <taxon>Adonisia turfae</taxon>
    </lineage>
</organism>
<evidence type="ECO:0000313" key="3">
    <source>
        <dbReference type="Proteomes" id="UP000473574"/>
    </source>
</evidence>